<keyword evidence="10" id="KW-1185">Reference proteome</keyword>
<evidence type="ECO:0000256" key="3">
    <source>
        <dbReference type="ARBA" id="ARBA00022737"/>
    </source>
</evidence>
<dbReference type="EMBL" id="KQ971339">
    <property type="protein sequence ID" value="EFA01462.1"/>
    <property type="molecule type" value="Genomic_DNA"/>
</dbReference>
<dbReference type="PROSITE" id="PS50005">
    <property type="entry name" value="TPR"/>
    <property type="match status" value="1"/>
</dbReference>
<sequence>MNNQNHETTEKNPVVFLDISFGPAKAGRVVIELFKDKVPKTAENFRALCTGEKGIGKHGKPLHFKNTIFHRVVPLFMVQGGDITTKDGTGGESIYGDTFDDENFTLLHEEEGMVGMANNGPNSNNSQFYITTVPCSHLDGTNVVFGIVRKGFNIIKEMGEVPRNGDTPLENISIVNCGELKPGTPWGIEEQDGTDDIYPPWPNDWDLQSDNKREKLIENAINQIKDSGNQFFKQCNYVDSERKYIKALRYIDWYLGLKEDKNIQSIEDLKMNSLLNLAAVRLKRHKYKEVIDLCSQVILKEPKNGKAFYRRGQAKLALKDYDKAIKDLNVAITLHPNDNNIQAVLNIAKKKKLSYLKRERQFYGNFFK</sequence>
<dbReference type="GO" id="GO:0003755">
    <property type="term" value="F:peptidyl-prolyl cis-trans isomerase activity"/>
    <property type="evidence" value="ECO:0000318"/>
    <property type="project" value="GO_Central"/>
</dbReference>
<reference evidence="9 10" key="2">
    <citation type="journal article" date="2010" name="Nucleic Acids Res.">
        <title>BeetleBase in 2010: revisions to provide comprehensive genomic information for Tribolium castaneum.</title>
        <authorList>
            <person name="Kim H.S."/>
            <person name="Murphy T."/>
            <person name="Xia J."/>
            <person name="Caragea D."/>
            <person name="Park Y."/>
            <person name="Beeman R.W."/>
            <person name="Lorenzen M.D."/>
            <person name="Butcher S."/>
            <person name="Manak J.R."/>
            <person name="Brown S.J."/>
        </authorList>
    </citation>
    <scope>GENOME REANNOTATION</scope>
    <source>
        <strain evidence="9 10">Georgia GA2</strain>
    </source>
</reference>
<dbReference type="InParanoid" id="D2A2T9"/>
<dbReference type="STRING" id="7070.D2A2T9"/>
<gene>
    <name evidence="9" type="primary">AUGUSTUS-3.0.2_07008</name>
    <name evidence="9" type="ORF">TcasGA2_TC007008</name>
</gene>
<dbReference type="SUPFAM" id="SSF48452">
    <property type="entry name" value="TPR-like"/>
    <property type="match status" value="1"/>
</dbReference>
<evidence type="ECO:0000256" key="6">
    <source>
        <dbReference type="ARBA" id="ARBA00023235"/>
    </source>
</evidence>
<dbReference type="InterPro" id="IPR002130">
    <property type="entry name" value="Cyclophilin-type_PPIase_dom"/>
</dbReference>
<dbReference type="GO" id="GO:0006457">
    <property type="term" value="P:protein folding"/>
    <property type="evidence" value="ECO:0000318"/>
    <property type="project" value="GO_Central"/>
</dbReference>
<evidence type="ECO:0000259" key="8">
    <source>
        <dbReference type="PROSITE" id="PS50072"/>
    </source>
</evidence>
<keyword evidence="4 7" id="KW-0802">TPR repeat</keyword>
<dbReference type="SMART" id="SM00028">
    <property type="entry name" value="TPR"/>
    <property type="match status" value="2"/>
</dbReference>
<dbReference type="OrthoDB" id="407558at2759"/>
<dbReference type="Pfam" id="PF07719">
    <property type="entry name" value="TPR_2"/>
    <property type="match status" value="1"/>
</dbReference>
<dbReference type="HOGENOM" id="CLU_012062_37_3_1"/>
<dbReference type="SUPFAM" id="SSF50891">
    <property type="entry name" value="Cyclophilin-like"/>
    <property type="match status" value="1"/>
</dbReference>
<dbReference type="PANTHER" id="PTHR11071:SF561">
    <property type="entry name" value="PEPTIDYL-PROLYL CIS-TRANS ISOMERASE D-RELATED"/>
    <property type="match status" value="1"/>
</dbReference>
<keyword evidence="3" id="KW-0677">Repeat</keyword>
<dbReference type="Pfam" id="PF00160">
    <property type="entry name" value="Pro_isomerase"/>
    <property type="match status" value="1"/>
</dbReference>
<dbReference type="InterPro" id="IPR011990">
    <property type="entry name" value="TPR-like_helical_dom_sf"/>
</dbReference>
<accession>D2A2T9</accession>
<protein>
    <recommendedName>
        <fullName evidence="2">peptidylprolyl isomerase</fullName>
        <ecNumber evidence="2">5.2.1.8</ecNumber>
    </recommendedName>
</protein>
<dbReference type="PROSITE" id="PS50072">
    <property type="entry name" value="CSA_PPIASE_2"/>
    <property type="match status" value="1"/>
</dbReference>
<dbReference type="InterPro" id="IPR019734">
    <property type="entry name" value="TPR_rpt"/>
</dbReference>
<dbReference type="OMA" id="EMEQNCN"/>
<comment type="catalytic activity">
    <reaction evidence="1">
        <text>[protein]-peptidylproline (omega=180) = [protein]-peptidylproline (omega=0)</text>
        <dbReference type="Rhea" id="RHEA:16237"/>
        <dbReference type="Rhea" id="RHEA-COMP:10747"/>
        <dbReference type="Rhea" id="RHEA-COMP:10748"/>
        <dbReference type="ChEBI" id="CHEBI:83833"/>
        <dbReference type="ChEBI" id="CHEBI:83834"/>
        <dbReference type="EC" id="5.2.1.8"/>
    </reaction>
</comment>
<proteinExistence type="predicted"/>
<dbReference type="FunFam" id="2.40.100.10:FF:000025">
    <property type="entry name" value="Peptidyl-prolyl cis-trans isomerase CYP19-2"/>
    <property type="match status" value="1"/>
</dbReference>
<dbReference type="InterPro" id="IPR013105">
    <property type="entry name" value="TPR_2"/>
</dbReference>
<evidence type="ECO:0000313" key="10">
    <source>
        <dbReference type="Proteomes" id="UP000007266"/>
    </source>
</evidence>
<dbReference type="InterPro" id="IPR029000">
    <property type="entry name" value="Cyclophilin-like_dom_sf"/>
</dbReference>
<dbReference type="PhylomeDB" id="D2A2T9"/>
<dbReference type="EC" id="5.2.1.8" evidence="2"/>
<dbReference type="InterPro" id="IPR020892">
    <property type="entry name" value="Cyclophilin-type_PPIase_CS"/>
</dbReference>
<dbReference type="Gene3D" id="2.40.100.10">
    <property type="entry name" value="Cyclophilin-like"/>
    <property type="match status" value="1"/>
</dbReference>
<evidence type="ECO:0000313" key="9">
    <source>
        <dbReference type="EMBL" id="EFA01462.1"/>
    </source>
</evidence>
<name>D2A2T9_TRICA</name>
<evidence type="ECO:0000256" key="5">
    <source>
        <dbReference type="ARBA" id="ARBA00023110"/>
    </source>
</evidence>
<dbReference type="PROSITE" id="PS00170">
    <property type="entry name" value="CSA_PPIASE_1"/>
    <property type="match status" value="1"/>
</dbReference>
<evidence type="ECO:0000256" key="4">
    <source>
        <dbReference type="ARBA" id="ARBA00022803"/>
    </source>
</evidence>
<keyword evidence="5" id="KW-0697">Rotamase</keyword>
<dbReference type="eggNOG" id="KOG0546">
    <property type="taxonomic scope" value="Eukaryota"/>
</dbReference>
<reference evidence="9 10" key="1">
    <citation type="journal article" date="2008" name="Nature">
        <title>The genome of the model beetle and pest Tribolium castaneum.</title>
        <authorList>
            <consortium name="Tribolium Genome Sequencing Consortium"/>
            <person name="Richards S."/>
            <person name="Gibbs R.A."/>
            <person name="Weinstock G.M."/>
            <person name="Brown S.J."/>
            <person name="Denell R."/>
            <person name="Beeman R.W."/>
            <person name="Gibbs R."/>
            <person name="Beeman R.W."/>
            <person name="Brown S.J."/>
            <person name="Bucher G."/>
            <person name="Friedrich M."/>
            <person name="Grimmelikhuijzen C.J."/>
            <person name="Klingler M."/>
            <person name="Lorenzen M."/>
            <person name="Richards S."/>
            <person name="Roth S."/>
            <person name="Schroder R."/>
            <person name="Tautz D."/>
            <person name="Zdobnov E.M."/>
            <person name="Muzny D."/>
            <person name="Gibbs R.A."/>
            <person name="Weinstock G.M."/>
            <person name="Attaway T."/>
            <person name="Bell S."/>
            <person name="Buhay C.J."/>
            <person name="Chandrabose M.N."/>
            <person name="Chavez D."/>
            <person name="Clerk-Blankenburg K.P."/>
            <person name="Cree A."/>
            <person name="Dao M."/>
            <person name="Davis C."/>
            <person name="Chacko J."/>
            <person name="Dinh H."/>
            <person name="Dugan-Rocha S."/>
            <person name="Fowler G."/>
            <person name="Garner T.T."/>
            <person name="Garnes J."/>
            <person name="Gnirke A."/>
            <person name="Hawes A."/>
            <person name="Hernandez J."/>
            <person name="Hines S."/>
            <person name="Holder M."/>
            <person name="Hume J."/>
            <person name="Jhangiani S.N."/>
            <person name="Joshi V."/>
            <person name="Khan Z.M."/>
            <person name="Jackson L."/>
            <person name="Kovar C."/>
            <person name="Kowis A."/>
            <person name="Lee S."/>
            <person name="Lewis L.R."/>
            <person name="Margolis J."/>
            <person name="Morgan M."/>
            <person name="Nazareth L.V."/>
            <person name="Nguyen N."/>
            <person name="Okwuonu G."/>
            <person name="Parker D."/>
            <person name="Richards S."/>
            <person name="Ruiz S.J."/>
            <person name="Santibanez J."/>
            <person name="Savard J."/>
            <person name="Scherer S.E."/>
            <person name="Schneider B."/>
            <person name="Sodergren E."/>
            <person name="Tautz D."/>
            <person name="Vattahil S."/>
            <person name="Villasana D."/>
            <person name="White C.S."/>
            <person name="Wright R."/>
            <person name="Park Y."/>
            <person name="Beeman R.W."/>
            <person name="Lord J."/>
            <person name="Oppert B."/>
            <person name="Lorenzen M."/>
            <person name="Brown S."/>
            <person name="Wang L."/>
            <person name="Savard J."/>
            <person name="Tautz D."/>
            <person name="Richards S."/>
            <person name="Weinstock G."/>
            <person name="Gibbs R.A."/>
            <person name="Liu Y."/>
            <person name="Worley K."/>
            <person name="Weinstock G."/>
            <person name="Elsik C.G."/>
            <person name="Reese J.T."/>
            <person name="Elhaik E."/>
            <person name="Landan G."/>
            <person name="Graur D."/>
            <person name="Arensburger P."/>
            <person name="Atkinson P."/>
            <person name="Beeman R.W."/>
            <person name="Beidler J."/>
            <person name="Brown S.J."/>
            <person name="Demuth J.P."/>
            <person name="Drury D.W."/>
            <person name="Du Y.Z."/>
            <person name="Fujiwara H."/>
            <person name="Lorenzen M."/>
            <person name="Maselli V."/>
            <person name="Osanai M."/>
            <person name="Park Y."/>
            <person name="Robertson H.M."/>
            <person name="Tu Z."/>
            <person name="Wang J.J."/>
            <person name="Wang S."/>
            <person name="Richards S."/>
            <person name="Song H."/>
            <person name="Zhang L."/>
            <person name="Sodergren E."/>
            <person name="Werner D."/>
            <person name="Stanke M."/>
            <person name="Morgenstern B."/>
            <person name="Solovyev V."/>
            <person name="Kosarev P."/>
            <person name="Brown G."/>
            <person name="Chen H.C."/>
            <person name="Ermolaeva O."/>
            <person name="Hlavina W."/>
            <person name="Kapustin Y."/>
            <person name="Kiryutin B."/>
            <person name="Kitts P."/>
            <person name="Maglott D."/>
            <person name="Pruitt K."/>
            <person name="Sapojnikov V."/>
            <person name="Souvorov A."/>
            <person name="Mackey A.J."/>
            <person name="Waterhouse R.M."/>
            <person name="Wyder S."/>
            <person name="Zdobnov E.M."/>
            <person name="Zdobnov E.M."/>
            <person name="Wyder S."/>
            <person name="Kriventseva E.V."/>
            <person name="Kadowaki T."/>
            <person name="Bork P."/>
            <person name="Aranda M."/>
            <person name="Bao R."/>
            <person name="Beermann A."/>
            <person name="Berns N."/>
            <person name="Bolognesi R."/>
            <person name="Bonneton F."/>
            <person name="Bopp D."/>
            <person name="Brown S.J."/>
            <person name="Bucher G."/>
            <person name="Butts T."/>
            <person name="Chaumot A."/>
            <person name="Denell R.E."/>
            <person name="Ferrier D.E."/>
            <person name="Friedrich M."/>
            <person name="Gordon C.M."/>
            <person name="Jindra M."/>
            <person name="Klingler M."/>
            <person name="Lan Q."/>
            <person name="Lattorff H.M."/>
            <person name="Laudet V."/>
            <person name="von Levetsow C."/>
            <person name="Liu Z."/>
            <person name="Lutz R."/>
            <person name="Lynch J.A."/>
            <person name="da Fonseca R.N."/>
            <person name="Posnien N."/>
            <person name="Reuter R."/>
            <person name="Roth S."/>
            <person name="Savard J."/>
            <person name="Schinko J.B."/>
            <person name="Schmitt C."/>
            <person name="Schoppmeier M."/>
            <person name="Schroder R."/>
            <person name="Shippy T.D."/>
            <person name="Simonnet F."/>
            <person name="Marques-Souza H."/>
            <person name="Tautz D."/>
            <person name="Tomoyasu Y."/>
            <person name="Trauner J."/>
            <person name="Van der Zee M."/>
            <person name="Vervoort M."/>
            <person name="Wittkopp N."/>
            <person name="Wimmer E.A."/>
            <person name="Yang X."/>
            <person name="Jones A.K."/>
            <person name="Sattelle D.B."/>
            <person name="Ebert P.R."/>
            <person name="Nelson D."/>
            <person name="Scott J.G."/>
            <person name="Beeman R.W."/>
            <person name="Muthukrishnan S."/>
            <person name="Kramer K.J."/>
            <person name="Arakane Y."/>
            <person name="Beeman R.W."/>
            <person name="Zhu Q."/>
            <person name="Hogenkamp D."/>
            <person name="Dixit R."/>
            <person name="Oppert B."/>
            <person name="Jiang H."/>
            <person name="Zou Z."/>
            <person name="Marshall J."/>
            <person name="Elpidina E."/>
            <person name="Vinokurov K."/>
            <person name="Oppert C."/>
            <person name="Zou Z."/>
            <person name="Evans J."/>
            <person name="Lu Z."/>
            <person name="Zhao P."/>
            <person name="Sumathipala N."/>
            <person name="Altincicek B."/>
            <person name="Vilcinskas A."/>
            <person name="Williams M."/>
            <person name="Hultmark D."/>
            <person name="Hetru C."/>
            <person name="Jiang H."/>
            <person name="Grimmelikhuijzen C.J."/>
            <person name="Hauser F."/>
            <person name="Cazzamali G."/>
            <person name="Williamson M."/>
            <person name="Park Y."/>
            <person name="Li B."/>
            <person name="Tanaka Y."/>
            <person name="Predel R."/>
            <person name="Neupert S."/>
            <person name="Schachtner J."/>
            <person name="Verleyen P."/>
            <person name="Raible F."/>
            <person name="Bork P."/>
            <person name="Friedrich M."/>
            <person name="Walden K.K."/>
            <person name="Robertson H.M."/>
            <person name="Angeli S."/>
            <person name="Foret S."/>
            <person name="Bucher G."/>
            <person name="Schuetz S."/>
            <person name="Maleszka R."/>
            <person name="Wimmer E.A."/>
            <person name="Beeman R.W."/>
            <person name="Lorenzen M."/>
            <person name="Tomoyasu Y."/>
            <person name="Miller S.C."/>
            <person name="Grossmann D."/>
            <person name="Bucher G."/>
        </authorList>
    </citation>
    <scope>NUCLEOTIDE SEQUENCE [LARGE SCALE GENOMIC DNA]</scope>
    <source>
        <strain evidence="9 10">Georgia GA2</strain>
    </source>
</reference>
<dbReference type="GO" id="GO:0071013">
    <property type="term" value="C:catalytic step 2 spliceosome"/>
    <property type="evidence" value="ECO:0000318"/>
    <property type="project" value="GO_Central"/>
</dbReference>
<dbReference type="Gene3D" id="1.25.40.10">
    <property type="entry name" value="Tetratricopeptide repeat domain"/>
    <property type="match status" value="1"/>
</dbReference>
<evidence type="ECO:0000256" key="1">
    <source>
        <dbReference type="ARBA" id="ARBA00000971"/>
    </source>
</evidence>
<dbReference type="PRINTS" id="PR00153">
    <property type="entry name" value="CSAPPISMRASE"/>
</dbReference>
<dbReference type="AlphaFoldDB" id="D2A2T9"/>
<evidence type="ECO:0000256" key="7">
    <source>
        <dbReference type="PROSITE-ProRule" id="PRU00339"/>
    </source>
</evidence>
<evidence type="ECO:0000256" key="2">
    <source>
        <dbReference type="ARBA" id="ARBA00013194"/>
    </source>
</evidence>
<dbReference type="GO" id="GO:0005737">
    <property type="term" value="C:cytoplasm"/>
    <property type="evidence" value="ECO:0000318"/>
    <property type="project" value="GO_Central"/>
</dbReference>
<organism evidence="9 10">
    <name type="scientific">Tribolium castaneum</name>
    <name type="common">Red flour beetle</name>
    <dbReference type="NCBI Taxonomy" id="7070"/>
    <lineage>
        <taxon>Eukaryota</taxon>
        <taxon>Metazoa</taxon>
        <taxon>Ecdysozoa</taxon>
        <taxon>Arthropoda</taxon>
        <taxon>Hexapoda</taxon>
        <taxon>Insecta</taxon>
        <taxon>Pterygota</taxon>
        <taxon>Neoptera</taxon>
        <taxon>Endopterygota</taxon>
        <taxon>Coleoptera</taxon>
        <taxon>Polyphaga</taxon>
        <taxon>Cucujiformia</taxon>
        <taxon>Tenebrionidae</taxon>
        <taxon>Tenebrionidae incertae sedis</taxon>
        <taxon>Tribolium</taxon>
    </lineage>
</organism>
<dbReference type="FunFam" id="1.25.40.10:FF:000029">
    <property type="entry name" value="peptidyl-prolyl cis-trans isomerase D"/>
    <property type="match status" value="1"/>
</dbReference>
<feature type="domain" description="PPIase cyclophilin-type" evidence="8">
    <location>
        <begin position="16"/>
        <end position="179"/>
    </location>
</feature>
<feature type="repeat" description="TPR" evidence="7">
    <location>
        <begin position="305"/>
        <end position="338"/>
    </location>
</feature>
<dbReference type="PANTHER" id="PTHR11071">
    <property type="entry name" value="PEPTIDYL-PROLYL CIS-TRANS ISOMERASE"/>
    <property type="match status" value="1"/>
</dbReference>
<dbReference type="KEGG" id="tca:657182"/>
<dbReference type="GO" id="GO:0016018">
    <property type="term" value="F:cyclosporin A binding"/>
    <property type="evidence" value="ECO:0000318"/>
    <property type="project" value="GO_Central"/>
</dbReference>
<dbReference type="Proteomes" id="UP000007266">
    <property type="component" value="Linkage group 4"/>
</dbReference>
<dbReference type="FunCoup" id="D2A2T9">
    <property type="interactions" value="1707"/>
</dbReference>
<keyword evidence="6 9" id="KW-0413">Isomerase</keyword>